<organism evidence="3">
    <name type="scientific">Noccaea caerulescens</name>
    <name type="common">Alpine penny-cress</name>
    <name type="synonym">Thlaspi caerulescens</name>
    <dbReference type="NCBI Taxonomy" id="107243"/>
    <lineage>
        <taxon>Eukaryota</taxon>
        <taxon>Viridiplantae</taxon>
        <taxon>Streptophyta</taxon>
        <taxon>Embryophyta</taxon>
        <taxon>Tracheophyta</taxon>
        <taxon>Spermatophyta</taxon>
        <taxon>Magnoliopsida</taxon>
        <taxon>eudicotyledons</taxon>
        <taxon>Gunneridae</taxon>
        <taxon>Pentapetalae</taxon>
        <taxon>rosids</taxon>
        <taxon>malvids</taxon>
        <taxon>Brassicales</taxon>
        <taxon>Brassicaceae</taxon>
        <taxon>Coluteocarpeae</taxon>
        <taxon>Noccaea</taxon>
    </lineage>
</organism>
<dbReference type="PANTHER" id="PTHR35697">
    <property type="entry name" value="OS08G0108300 PROTEIN"/>
    <property type="match status" value="1"/>
</dbReference>
<feature type="region of interest" description="Disordered" evidence="1">
    <location>
        <begin position="96"/>
        <end position="117"/>
    </location>
</feature>
<evidence type="ECO:0000313" key="3">
    <source>
        <dbReference type="EMBL" id="JAU53163.1"/>
    </source>
</evidence>
<name>A0A1J3GAH4_NOCCA</name>
<dbReference type="InterPro" id="IPR044950">
    <property type="entry name" value="TED6/7"/>
</dbReference>
<accession>A0A1J3GAH4</accession>
<proteinExistence type="predicted"/>
<feature type="transmembrane region" description="Helical" evidence="2">
    <location>
        <begin position="20"/>
        <end position="45"/>
    </location>
</feature>
<gene>
    <name evidence="3" type="ORF">LE_TR670_c0_g1_i1_g.1764</name>
</gene>
<dbReference type="PANTHER" id="PTHR35697:SF10">
    <property type="entry name" value="PROTEIN TRACHEARY ELEMENT DIFFERENTIATION-RELATED 6"/>
    <property type="match status" value="1"/>
</dbReference>
<keyword evidence="2" id="KW-1133">Transmembrane helix</keyword>
<dbReference type="GO" id="GO:0009834">
    <property type="term" value="P:plant-type secondary cell wall biogenesis"/>
    <property type="evidence" value="ECO:0007669"/>
    <property type="project" value="InterPro"/>
</dbReference>
<keyword evidence="2" id="KW-0812">Transmembrane</keyword>
<dbReference type="EMBL" id="GEVL01024178">
    <property type="protein sequence ID" value="JAU53163.1"/>
    <property type="molecule type" value="Transcribed_RNA"/>
</dbReference>
<reference evidence="3" key="1">
    <citation type="submission" date="2016-07" db="EMBL/GenBank/DDBJ databases">
        <title>De novo transcriptome assembly of four accessions of the metal hyperaccumulator plant Noccaea caerulescens.</title>
        <authorList>
            <person name="Blande D."/>
            <person name="Halimaa P."/>
            <person name="Tervahauta A.I."/>
            <person name="Aarts M.G."/>
            <person name="Karenlampi S.O."/>
        </authorList>
    </citation>
    <scope>NUCLEOTIDE SEQUENCE</scope>
</reference>
<dbReference type="AlphaFoldDB" id="A0A1J3GAH4"/>
<sequence>MASNNAINRPTPTPDNNTTVVVVVFVSLGCVMFLAFLTFVIWFLIKKKSKKNSEKSVAVRVDEHFKMNESIVEGPHGREAVVLSVEDDVHIEDLVKKGEKEEVGKNGAGGSSHLTRS</sequence>
<evidence type="ECO:0000256" key="2">
    <source>
        <dbReference type="SAM" id="Phobius"/>
    </source>
</evidence>
<evidence type="ECO:0000256" key="1">
    <source>
        <dbReference type="SAM" id="MobiDB-lite"/>
    </source>
</evidence>
<protein>
    <recommendedName>
        <fullName evidence="4">Protein TRACHEARY ELEMENT DIFFERENTIATION-RELATED 6</fullName>
    </recommendedName>
</protein>
<keyword evidence="2" id="KW-0472">Membrane</keyword>
<evidence type="ECO:0008006" key="4">
    <source>
        <dbReference type="Google" id="ProtNLM"/>
    </source>
</evidence>